<feature type="domain" description="Glycoside hydrolase family 9" evidence="11">
    <location>
        <begin position="41"/>
        <end position="504"/>
    </location>
</feature>
<keyword evidence="7 8" id="KW-0624">Polysaccharide degradation</keyword>
<feature type="chain" id="PRO_5015357315" description="Endoglucanase" evidence="10">
    <location>
        <begin position="38"/>
        <end position="509"/>
    </location>
</feature>
<evidence type="ECO:0000259" key="11">
    <source>
        <dbReference type="Pfam" id="PF00759"/>
    </source>
</evidence>
<dbReference type="Gene3D" id="1.50.10.10">
    <property type="match status" value="1"/>
</dbReference>
<organism evidence="12 13">
    <name type="scientific">Marchantia polymorpha</name>
    <name type="common">Common liverwort</name>
    <name type="synonym">Marchantia aquatica</name>
    <dbReference type="NCBI Taxonomy" id="3197"/>
    <lineage>
        <taxon>Eukaryota</taxon>
        <taxon>Viridiplantae</taxon>
        <taxon>Streptophyta</taxon>
        <taxon>Embryophyta</taxon>
        <taxon>Marchantiophyta</taxon>
        <taxon>Marchantiopsida</taxon>
        <taxon>Marchantiidae</taxon>
        <taxon>Marchantiales</taxon>
        <taxon>Marchantiaceae</taxon>
        <taxon>Marchantia</taxon>
    </lineage>
</organism>
<dbReference type="PROSITE" id="PS00592">
    <property type="entry name" value="GH9_2"/>
    <property type="match status" value="1"/>
</dbReference>
<comment type="similarity">
    <text evidence="2 8 9">Belongs to the glycosyl hydrolase 9 (cellulase E) family.</text>
</comment>
<keyword evidence="13" id="KW-1185">Reference proteome</keyword>
<evidence type="ECO:0000256" key="8">
    <source>
        <dbReference type="PROSITE-ProRule" id="PRU10059"/>
    </source>
</evidence>
<dbReference type="GO" id="GO:0030245">
    <property type="term" value="P:cellulose catabolic process"/>
    <property type="evidence" value="ECO:0007669"/>
    <property type="project" value="UniProtKB-KW"/>
</dbReference>
<evidence type="ECO:0000256" key="6">
    <source>
        <dbReference type="ARBA" id="ARBA00023295"/>
    </source>
</evidence>
<evidence type="ECO:0000313" key="13">
    <source>
        <dbReference type="Proteomes" id="UP000244005"/>
    </source>
</evidence>
<evidence type="ECO:0000256" key="3">
    <source>
        <dbReference type="ARBA" id="ARBA00022801"/>
    </source>
</evidence>
<dbReference type="InterPro" id="IPR001701">
    <property type="entry name" value="Glyco_hydro_9"/>
</dbReference>
<evidence type="ECO:0000256" key="7">
    <source>
        <dbReference type="ARBA" id="ARBA00023326"/>
    </source>
</evidence>
<keyword evidence="6 8" id="KW-0326">Glycosidase</keyword>
<comment type="catalytic activity">
    <reaction evidence="1 9">
        <text>Endohydrolysis of (1-&gt;4)-beta-D-glucosidic linkages in cellulose, lichenin and cereal beta-D-glucans.</text>
        <dbReference type="EC" id="3.2.1.4"/>
    </reaction>
</comment>
<evidence type="ECO:0000256" key="5">
    <source>
        <dbReference type="ARBA" id="ARBA00023277"/>
    </source>
</evidence>
<dbReference type="PANTHER" id="PTHR22298">
    <property type="entry name" value="ENDO-1,4-BETA-GLUCANASE"/>
    <property type="match status" value="1"/>
</dbReference>
<dbReference type="Proteomes" id="UP000244005">
    <property type="component" value="Unassembled WGS sequence"/>
</dbReference>
<keyword evidence="5 8" id="KW-0119">Carbohydrate metabolism</keyword>
<dbReference type="Gramene" id="Mp8g03630.1">
    <property type="protein sequence ID" value="Mp8g03630.1.cds"/>
    <property type="gene ID" value="Mp8g03630"/>
</dbReference>
<evidence type="ECO:0000256" key="4">
    <source>
        <dbReference type="ARBA" id="ARBA00023001"/>
    </source>
</evidence>
<evidence type="ECO:0000256" key="10">
    <source>
        <dbReference type="SAM" id="SignalP"/>
    </source>
</evidence>
<protein>
    <recommendedName>
        <fullName evidence="9">Endoglucanase</fullName>
        <ecNumber evidence="9">3.2.1.4</ecNumber>
    </recommendedName>
</protein>
<dbReference type="InterPro" id="IPR008928">
    <property type="entry name" value="6-hairpin_glycosidase_sf"/>
</dbReference>
<dbReference type="SUPFAM" id="SSF48208">
    <property type="entry name" value="Six-hairpin glycosidases"/>
    <property type="match status" value="1"/>
</dbReference>
<dbReference type="InterPro" id="IPR012341">
    <property type="entry name" value="6hp_glycosidase-like_sf"/>
</dbReference>
<evidence type="ECO:0000256" key="9">
    <source>
        <dbReference type="RuleBase" id="RU361166"/>
    </source>
</evidence>
<evidence type="ECO:0000256" key="2">
    <source>
        <dbReference type="ARBA" id="ARBA00007072"/>
    </source>
</evidence>
<dbReference type="FunFam" id="1.50.10.10:FF:000020">
    <property type="entry name" value="Endoglucanase"/>
    <property type="match status" value="1"/>
</dbReference>
<sequence>MESSGHRSGQTAAARLLLVAVVLVLLTATSLSRLVDAQHDYKRALELSFHFFEAQRSGYLPANQRVDWRANSALKDGWDEGVDLVGGYYDAGDNVKFQLPMAFTITALSWSVIEYRSQLIKQNQLRHALESLKWGTDYFIKAHTQPDILWVEVGDGDSDHTCWQRPEDMTTSRKAYKIDAENPGSEVAAETAAALAAASIVFQKSDMQYSASLLFHARQLFQFADTYRGNYDESVPIVRKYYASGPSKYDDELLWAAFWLFEATNDDVYLEYAVNNAQLLGGTGWAMSEFGWDVKYAGVQVLASKILLQRRGGNHTSTLEEYKKQAEFFMCSSIDRNGAKSTQRTPGGMLWLQSWNNLQFVTSAAFLLTVYGDYLSNAREKLSCPIGGAGISTSELISVGKSQIDYILGSNPKRMSYMVGFGANYPRRVHHRGASIISIKKDSTFVSCQHGYDVWYSKTEGDPNELTGAVVGGPDVNDDYIDRRDNWEGGEACTYNNALLIGVLARLSS</sequence>
<keyword evidence="10" id="KW-0732">Signal</keyword>
<dbReference type="EMBL" id="KZ772684">
    <property type="protein sequence ID" value="PTQ46225.1"/>
    <property type="molecule type" value="Genomic_DNA"/>
</dbReference>
<dbReference type="Pfam" id="PF00759">
    <property type="entry name" value="Glyco_hydro_9"/>
    <property type="match status" value="1"/>
</dbReference>
<keyword evidence="4 9" id="KW-0136">Cellulose degradation</keyword>
<name>A0A2R6XJE7_MARPO</name>
<proteinExistence type="inferred from homology"/>
<evidence type="ECO:0000256" key="1">
    <source>
        <dbReference type="ARBA" id="ARBA00000966"/>
    </source>
</evidence>
<dbReference type="EC" id="3.2.1.4" evidence="9"/>
<dbReference type="OMA" id="GNQRIAW"/>
<gene>
    <name evidence="12" type="ORF">MARPO_0012s0153</name>
</gene>
<feature type="signal peptide" evidence="10">
    <location>
        <begin position="1"/>
        <end position="37"/>
    </location>
</feature>
<dbReference type="GO" id="GO:0008810">
    <property type="term" value="F:cellulase activity"/>
    <property type="evidence" value="ECO:0007669"/>
    <property type="project" value="UniProtKB-EC"/>
</dbReference>
<accession>A0A2R6XJE7</accession>
<feature type="active site" evidence="8">
    <location>
        <position position="430"/>
    </location>
</feature>
<reference evidence="13" key="1">
    <citation type="journal article" date="2017" name="Cell">
        <title>Insights into land plant evolution garnered from the Marchantia polymorpha genome.</title>
        <authorList>
            <person name="Bowman J.L."/>
            <person name="Kohchi T."/>
            <person name="Yamato K.T."/>
            <person name="Jenkins J."/>
            <person name="Shu S."/>
            <person name="Ishizaki K."/>
            <person name="Yamaoka S."/>
            <person name="Nishihama R."/>
            <person name="Nakamura Y."/>
            <person name="Berger F."/>
            <person name="Adam C."/>
            <person name="Aki S.S."/>
            <person name="Althoff F."/>
            <person name="Araki T."/>
            <person name="Arteaga-Vazquez M.A."/>
            <person name="Balasubrmanian S."/>
            <person name="Barry K."/>
            <person name="Bauer D."/>
            <person name="Boehm C.R."/>
            <person name="Briginshaw L."/>
            <person name="Caballero-Perez J."/>
            <person name="Catarino B."/>
            <person name="Chen F."/>
            <person name="Chiyoda S."/>
            <person name="Chovatia M."/>
            <person name="Davies K.M."/>
            <person name="Delmans M."/>
            <person name="Demura T."/>
            <person name="Dierschke T."/>
            <person name="Dolan L."/>
            <person name="Dorantes-Acosta A.E."/>
            <person name="Eklund D.M."/>
            <person name="Florent S.N."/>
            <person name="Flores-Sandoval E."/>
            <person name="Fujiyama A."/>
            <person name="Fukuzawa H."/>
            <person name="Galik B."/>
            <person name="Grimanelli D."/>
            <person name="Grimwood J."/>
            <person name="Grossniklaus U."/>
            <person name="Hamada T."/>
            <person name="Haseloff J."/>
            <person name="Hetherington A.J."/>
            <person name="Higo A."/>
            <person name="Hirakawa Y."/>
            <person name="Hundley H.N."/>
            <person name="Ikeda Y."/>
            <person name="Inoue K."/>
            <person name="Inoue S.I."/>
            <person name="Ishida S."/>
            <person name="Jia Q."/>
            <person name="Kakita M."/>
            <person name="Kanazawa T."/>
            <person name="Kawai Y."/>
            <person name="Kawashima T."/>
            <person name="Kennedy M."/>
            <person name="Kinose K."/>
            <person name="Kinoshita T."/>
            <person name="Kohara Y."/>
            <person name="Koide E."/>
            <person name="Komatsu K."/>
            <person name="Kopischke S."/>
            <person name="Kubo M."/>
            <person name="Kyozuka J."/>
            <person name="Lagercrantz U."/>
            <person name="Lin S.S."/>
            <person name="Lindquist E."/>
            <person name="Lipzen A.M."/>
            <person name="Lu C.W."/>
            <person name="De Luna E."/>
            <person name="Martienssen R.A."/>
            <person name="Minamino N."/>
            <person name="Mizutani M."/>
            <person name="Mizutani M."/>
            <person name="Mochizuki N."/>
            <person name="Monte I."/>
            <person name="Mosher R."/>
            <person name="Nagasaki H."/>
            <person name="Nakagami H."/>
            <person name="Naramoto S."/>
            <person name="Nishitani K."/>
            <person name="Ohtani M."/>
            <person name="Okamoto T."/>
            <person name="Okumura M."/>
            <person name="Phillips J."/>
            <person name="Pollak B."/>
            <person name="Reinders A."/>
            <person name="Rovekamp M."/>
            <person name="Sano R."/>
            <person name="Sawa S."/>
            <person name="Schmid M.W."/>
            <person name="Shirakawa M."/>
            <person name="Solano R."/>
            <person name="Spunde A."/>
            <person name="Suetsugu N."/>
            <person name="Sugano S."/>
            <person name="Sugiyama A."/>
            <person name="Sun R."/>
            <person name="Suzuki Y."/>
            <person name="Takenaka M."/>
            <person name="Takezawa D."/>
            <person name="Tomogane H."/>
            <person name="Tsuzuki M."/>
            <person name="Ueda T."/>
            <person name="Umeda M."/>
            <person name="Ward J.M."/>
            <person name="Watanabe Y."/>
            <person name="Yazaki K."/>
            <person name="Yokoyama R."/>
            <person name="Yoshitake Y."/>
            <person name="Yotsui I."/>
            <person name="Zachgo S."/>
            <person name="Schmutz J."/>
        </authorList>
    </citation>
    <scope>NUCLEOTIDE SEQUENCE [LARGE SCALE GENOMIC DNA]</scope>
    <source>
        <strain evidence="13">Tak-1</strain>
    </source>
</reference>
<dbReference type="OrthoDB" id="10257085at2759"/>
<dbReference type="InterPro" id="IPR018221">
    <property type="entry name" value="Glyco_hydro_9_His_AS"/>
</dbReference>
<keyword evidence="3 8" id="KW-0378">Hydrolase</keyword>
<dbReference type="AlphaFoldDB" id="A0A2R6XJE7"/>
<evidence type="ECO:0000313" key="12">
    <source>
        <dbReference type="EMBL" id="PTQ46225.1"/>
    </source>
</evidence>